<dbReference type="Proteomes" id="UP000224336">
    <property type="component" value="Segment"/>
</dbReference>
<gene>
    <name evidence="2" type="ORF">KTN4_151</name>
</gene>
<evidence type="ECO:0000256" key="1">
    <source>
        <dbReference type="SAM" id="Phobius"/>
    </source>
</evidence>
<keyword evidence="1" id="KW-0812">Transmembrane</keyword>
<dbReference type="EMBL" id="KU521356">
    <property type="protein sequence ID" value="ANM44909.1"/>
    <property type="molecule type" value="Genomic_DNA"/>
</dbReference>
<name>A0A192Y4T0_9CAUD</name>
<evidence type="ECO:0000313" key="2">
    <source>
        <dbReference type="EMBL" id="ANM44909.1"/>
    </source>
</evidence>
<protein>
    <submittedName>
        <fullName evidence="2">Uncharacterized protein</fullName>
    </submittedName>
</protein>
<reference evidence="2 3" key="1">
    <citation type="journal article" date="2016" name="Sci. Rep.">
        <title>A proposed integrated approach for the preclinical evaluation of phage therapy in Pseudomonas infections.</title>
        <authorList>
            <person name="Danis-Wlodarczyk K."/>
            <person name="Vandenheuvel D."/>
            <person name="Jang H.B."/>
            <person name="Briers Y."/>
            <person name="Olszak T."/>
            <person name="Arabski M."/>
            <person name="Wasik S."/>
            <person name="Drabik M."/>
            <person name="Higgins G."/>
            <person name="Tyrrell J."/>
            <person name="Harvey B.J."/>
            <person name="Noben J.P."/>
            <person name="Lavigne R."/>
            <person name="Drulis-Kawa Z."/>
        </authorList>
    </citation>
    <scope>NUCLEOTIDE SEQUENCE [LARGE SCALE GENOMIC DNA]</scope>
</reference>
<proteinExistence type="predicted"/>
<keyword evidence="1" id="KW-1133">Transmembrane helix</keyword>
<organism evidence="2 3">
    <name type="scientific">Pseudomonas phage KTN4</name>
    <dbReference type="NCBI Taxonomy" id="1862701"/>
    <lineage>
        <taxon>Viruses</taxon>
        <taxon>Duplodnaviria</taxon>
        <taxon>Heunggongvirae</taxon>
        <taxon>Uroviricota</taxon>
        <taxon>Caudoviricetes</taxon>
        <taxon>Chimalliviridae</taxon>
        <taxon>Phikzvirus</taxon>
        <taxon>Phikzvirus phiKZ</taxon>
    </lineage>
</organism>
<sequence length="78" mass="8884">MYYGNVYIIFIGGLLIFILGLVFGGILGEENNNVYKLKSQQFEYCVKNKQSKNNDSENIQVIKVCAESIVLLYPTNEK</sequence>
<keyword evidence="1" id="KW-0472">Membrane</keyword>
<evidence type="ECO:0000313" key="3">
    <source>
        <dbReference type="Proteomes" id="UP000224336"/>
    </source>
</evidence>
<accession>A0A192Y4T0</accession>
<feature type="transmembrane region" description="Helical" evidence="1">
    <location>
        <begin position="6"/>
        <end position="28"/>
    </location>
</feature>